<proteinExistence type="predicted"/>
<organism evidence="2 3">
    <name type="scientific">Vibrio alginolyticus</name>
    <dbReference type="NCBI Taxonomy" id="663"/>
    <lineage>
        <taxon>Bacteria</taxon>
        <taxon>Pseudomonadati</taxon>
        <taxon>Pseudomonadota</taxon>
        <taxon>Gammaproteobacteria</taxon>
        <taxon>Vibrionales</taxon>
        <taxon>Vibrionaceae</taxon>
        <taxon>Vibrio</taxon>
    </lineage>
</organism>
<protein>
    <recommendedName>
        <fullName evidence="4">Lipoprotein</fullName>
    </recommendedName>
</protein>
<reference evidence="2 3" key="1">
    <citation type="submission" date="2019-09" db="EMBL/GenBank/DDBJ databases">
        <title>Draft genome sequencing and comparative genomics of hatchery-associated Vibrios.</title>
        <authorList>
            <person name="Kehlet-Delgado H."/>
            <person name="Mueller R.S."/>
        </authorList>
    </citation>
    <scope>NUCLEOTIDE SEQUENCE [LARGE SCALE GENOMIC DNA]</scope>
    <source>
        <strain evidence="2 3">081416A</strain>
    </source>
</reference>
<evidence type="ECO:0000256" key="1">
    <source>
        <dbReference type="SAM" id="SignalP"/>
    </source>
</evidence>
<name>A0A7Y4B613_VIBAL</name>
<comment type="caution">
    <text evidence="2">The sequence shown here is derived from an EMBL/GenBank/DDBJ whole genome shotgun (WGS) entry which is preliminary data.</text>
</comment>
<accession>A0A7Y4B613</accession>
<dbReference type="PROSITE" id="PS51257">
    <property type="entry name" value="PROKAR_LIPOPROTEIN"/>
    <property type="match status" value="1"/>
</dbReference>
<keyword evidence="1" id="KW-0732">Signal</keyword>
<dbReference type="AlphaFoldDB" id="A0A7Y4B613"/>
<dbReference type="RefSeq" id="WP_025443207.1">
    <property type="nucleotide sequence ID" value="NZ_JAFLNX010000017.1"/>
</dbReference>
<feature type="chain" id="PRO_5031564887" description="Lipoprotein" evidence="1">
    <location>
        <begin position="29"/>
        <end position="127"/>
    </location>
</feature>
<feature type="signal peptide" evidence="1">
    <location>
        <begin position="1"/>
        <end position="28"/>
    </location>
</feature>
<sequence length="127" mass="14737">MKNMKVFALRTVMFVVLSVLIGCTSSQEDVLGEPPMTTEQVMDEVLYGGRKADQWREKATLLTRDGAEQYHNDGWAQSAWDKQATYVKNEQLILYYLPKRDDVGGIRPGYVYEIPLYRQVHLSWMEE</sequence>
<evidence type="ECO:0008006" key="4">
    <source>
        <dbReference type="Google" id="ProtNLM"/>
    </source>
</evidence>
<evidence type="ECO:0000313" key="3">
    <source>
        <dbReference type="Proteomes" id="UP000532247"/>
    </source>
</evidence>
<evidence type="ECO:0000313" key="2">
    <source>
        <dbReference type="EMBL" id="NOI11228.1"/>
    </source>
</evidence>
<gene>
    <name evidence="2" type="ORF">F0254_20545</name>
</gene>
<dbReference type="EMBL" id="VTYF01000015">
    <property type="protein sequence ID" value="NOI11228.1"/>
    <property type="molecule type" value="Genomic_DNA"/>
</dbReference>
<dbReference type="Proteomes" id="UP000532247">
    <property type="component" value="Unassembled WGS sequence"/>
</dbReference>